<evidence type="ECO:0000256" key="2">
    <source>
        <dbReference type="ARBA" id="ARBA00038825"/>
    </source>
</evidence>
<sequence>MNNKHYDAIIIGGGHNGLACAGYLAKAGKKVLVLEAAEQLGGLGATREFAPGFKASVAHTLPQLTNKLVNDLQLRKHGFELAANSLATVALSPAGQHITIANGEVQGASAADAESYQAYKRLLGRFADTMDATWHKTPPVMTDGGFKDASTLGMFGLKVRSLGKTDMREFMRMIFLPAQDMMDEFFETPLLKAALSWDYNVGNKLAPRSPNNAVLNQLLKMSGDMSGNGELPLPKGGVGGLINALAKSAKAYGAEIRTGSPVASVIVQDMQATGVSLENGESISANHIISNTDPKTSFFKLLGVQHLDVEFTQRINRLRMNGLVSKVHLALNAEPKFTGLNKANGRIIIAPTMQYIENAFDQAKYKGLGEDLALEVIVPSLHDNSLAEAGKHVVSIQVQYTPYDIAGGWDAHRSTLLENVIKTLEQYAPDIRSQIVASELLTPVDLEQQFRVTGGHWHHGEFAIDAWWMNRPAYGASQYKSPVAGFYNCGAGSHPGGGIMGAAGANAANYILKEEK</sequence>
<proteinExistence type="predicted"/>
<dbReference type="EMBL" id="JAPTGG010000007">
    <property type="protein sequence ID" value="MCZ0865606.1"/>
    <property type="molecule type" value="Genomic_DNA"/>
</dbReference>
<dbReference type="RefSeq" id="WP_258331751.1">
    <property type="nucleotide sequence ID" value="NZ_JAPTGG010000007.1"/>
</dbReference>
<organism evidence="5 6">
    <name type="scientific">Dasania phycosphaerae</name>
    <dbReference type="NCBI Taxonomy" id="2950436"/>
    <lineage>
        <taxon>Bacteria</taxon>
        <taxon>Pseudomonadati</taxon>
        <taxon>Pseudomonadota</taxon>
        <taxon>Gammaproteobacteria</taxon>
        <taxon>Cellvibrionales</taxon>
        <taxon>Spongiibacteraceae</taxon>
        <taxon>Dasania</taxon>
    </lineage>
</organism>
<evidence type="ECO:0000256" key="1">
    <source>
        <dbReference type="ARBA" id="ARBA00037217"/>
    </source>
</evidence>
<dbReference type="SUPFAM" id="SSF51905">
    <property type="entry name" value="FAD/NAD(P)-binding domain"/>
    <property type="match status" value="1"/>
</dbReference>
<gene>
    <name evidence="5" type="ORF">O0V09_10360</name>
</gene>
<comment type="subunit">
    <text evidence="2">Interacts with COX5B; this interaction may contribute to localize PYROXD2 to the inner face of the inner mitochondrial membrane.</text>
</comment>
<dbReference type="InterPro" id="IPR036188">
    <property type="entry name" value="FAD/NAD-bd_sf"/>
</dbReference>
<keyword evidence="6" id="KW-1185">Reference proteome</keyword>
<comment type="function">
    <text evidence="1">Probable oxidoreductase that may play a role as regulator of mitochondrial function.</text>
</comment>
<dbReference type="InterPro" id="IPR002937">
    <property type="entry name" value="Amino_oxidase"/>
</dbReference>
<feature type="domain" description="Amine oxidase" evidence="4">
    <location>
        <begin position="17"/>
        <end position="510"/>
    </location>
</feature>
<dbReference type="PANTHER" id="PTHR10668:SF103">
    <property type="entry name" value="PYRIDINE NUCLEOTIDE-DISULFIDE OXIDOREDUCTASE DOMAIN-CONTAINING PROTEIN 2"/>
    <property type="match status" value="1"/>
</dbReference>
<protein>
    <recommendedName>
        <fullName evidence="3">Pyridine nucleotide-disulfide oxidoreductase domain-containing protein 2</fullName>
    </recommendedName>
</protein>
<dbReference type="Gene3D" id="3.50.50.60">
    <property type="entry name" value="FAD/NAD(P)-binding domain"/>
    <property type="match status" value="2"/>
</dbReference>
<dbReference type="Proteomes" id="UP001069090">
    <property type="component" value="Unassembled WGS sequence"/>
</dbReference>
<evidence type="ECO:0000313" key="6">
    <source>
        <dbReference type="Proteomes" id="UP001069090"/>
    </source>
</evidence>
<name>A0A9J6RLK8_9GAMM</name>
<evidence type="ECO:0000313" key="5">
    <source>
        <dbReference type="EMBL" id="MCZ0865606.1"/>
    </source>
</evidence>
<reference evidence="5 6" key="1">
    <citation type="submission" date="2022-12" db="EMBL/GenBank/DDBJ databases">
        <title>Dasania phycosphaerae sp. nov., isolated from particulate material of the south coast of Korea.</title>
        <authorList>
            <person name="Jiang Y."/>
        </authorList>
    </citation>
    <scope>NUCLEOTIDE SEQUENCE [LARGE SCALE GENOMIC DNA]</scope>
    <source>
        <strain evidence="5 6">GY-19</strain>
    </source>
</reference>
<comment type="caution">
    <text evidence="5">The sequence shown here is derived from an EMBL/GenBank/DDBJ whole genome shotgun (WGS) entry which is preliminary data.</text>
</comment>
<dbReference type="AlphaFoldDB" id="A0A9J6RLK8"/>
<dbReference type="PANTHER" id="PTHR10668">
    <property type="entry name" value="PHYTOENE DEHYDROGENASE"/>
    <property type="match status" value="1"/>
</dbReference>
<evidence type="ECO:0000256" key="3">
    <source>
        <dbReference type="ARBA" id="ARBA00040298"/>
    </source>
</evidence>
<accession>A0A9J6RLK8</accession>
<dbReference type="GO" id="GO:0016491">
    <property type="term" value="F:oxidoreductase activity"/>
    <property type="evidence" value="ECO:0007669"/>
    <property type="project" value="InterPro"/>
</dbReference>
<evidence type="ECO:0000259" key="4">
    <source>
        <dbReference type="Pfam" id="PF01593"/>
    </source>
</evidence>
<dbReference type="Pfam" id="PF01593">
    <property type="entry name" value="Amino_oxidase"/>
    <property type="match status" value="1"/>
</dbReference>